<dbReference type="Pfam" id="PF18019">
    <property type="entry name" value="Cas3_HD"/>
    <property type="match status" value="1"/>
</dbReference>
<dbReference type="GO" id="GO:0004386">
    <property type="term" value="F:helicase activity"/>
    <property type="evidence" value="ECO:0007669"/>
    <property type="project" value="UniProtKB-KW"/>
</dbReference>
<keyword evidence="6" id="KW-0378">Hydrolase</keyword>
<evidence type="ECO:0000256" key="5">
    <source>
        <dbReference type="ARBA" id="ARBA00022741"/>
    </source>
</evidence>
<dbReference type="InterPro" id="IPR006483">
    <property type="entry name" value="CRISPR-assoc_Cas3_HD"/>
</dbReference>
<comment type="caution">
    <text evidence="12">The sequence shown here is derived from an EMBL/GenBank/DDBJ whole genome shotgun (WGS) entry which is preliminary data.</text>
</comment>
<dbReference type="SMART" id="SM00490">
    <property type="entry name" value="HELICc"/>
    <property type="match status" value="1"/>
</dbReference>
<keyword evidence="7" id="KW-0347">Helicase</keyword>
<dbReference type="CDD" id="cd17930">
    <property type="entry name" value="DEXHc_cas3"/>
    <property type="match status" value="1"/>
</dbReference>
<gene>
    <name evidence="12" type="primary">cas3</name>
    <name evidence="12" type="ORF">H9736_02880</name>
</gene>
<dbReference type="PROSITE" id="PS51192">
    <property type="entry name" value="HELICASE_ATP_BIND_1"/>
    <property type="match status" value="1"/>
</dbReference>
<dbReference type="InterPro" id="IPR014001">
    <property type="entry name" value="Helicase_ATP-bd"/>
</dbReference>
<protein>
    <submittedName>
        <fullName evidence="12">CRISPR-associated helicase Cas3</fullName>
    </submittedName>
</protein>
<dbReference type="InterPro" id="IPR038257">
    <property type="entry name" value="CRISPR-assoc_Cas3_HD_sf"/>
</dbReference>
<evidence type="ECO:0000256" key="6">
    <source>
        <dbReference type="ARBA" id="ARBA00022801"/>
    </source>
</evidence>
<dbReference type="GO" id="GO:0005524">
    <property type="term" value="F:ATP binding"/>
    <property type="evidence" value="ECO:0007669"/>
    <property type="project" value="UniProtKB-KW"/>
</dbReference>
<dbReference type="InterPro" id="IPR054712">
    <property type="entry name" value="Cas3-like_dom"/>
</dbReference>
<dbReference type="SUPFAM" id="SSF52540">
    <property type="entry name" value="P-loop containing nucleoside triphosphate hydrolases"/>
    <property type="match status" value="1"/>
</dbReference>
<accession>A0A9D2B7J3</accession>
<dbReference type="Gene3D" id="1.10.3210.30">
    <property type="match status" value="1"/>
</dbReference>
<organism evidence="12 13">
    <name type="scientific">Candidatus Anaerotruncus excrementipullorum</name>
    <dbReference type="NCBI Taxonomy" id="2838465"/>
    <lineage>
        <taxon>Bacteria</taxon>
        <taxon>Bacillati</taxon>
        <taxon>Bacillota</taxon>
        <taxon>Clostridia</taxon>
        <taxon>Eubacteriales</taxon>
        <taxon>Oscillospiraceae</taxon>
        <taxon>Anaerotruncus</taxon>
    </lineage>
</organism>
<dbReference type="Gene3D" id="3.40.50.300">
    <property type="entry name" value="P-loop containing nucleotide triphosphate hydrolases"/>
    <property type="match status" value="2"/>
</dbReference>
<evidence type="ECO:0000259" key="11">
    <source>
        <dbReference type="PROSITE" id="PS51643"/>
    </source>
</evidence>
<dbReference type="EMBL" id="DXES01000060">
    <property type="protein sequence ID" value="HIX65172.1"/>
    <property type="molecule type" value="Genomic_DNA"/>
</dbReference>
<keyword evidence="3" id="KW-0540">Nuclease</keyword>
<comment type="similarity">
    <text evidence="2">In the central section; belongs to the CRISPR-associated helicase Cas3 family.</text>
</comment>
<dbReference type="InterPro" id="IPR006474">
    <property type="entry name" value="Helicase_Cas3_CRISPR-ass_core"/>
</dbReference>
<dbReference type="GO" id="GO:0046872">
    <property type="term" value="F:metal ion binding"/>
    <property type="evidence" value="ECO:0007669"/>
    <property type="project" value="UniProtKB-KW"/>
</dbReference>
<dbReference type="SMART" id="SM00487">
    <property type="entry name" value="DEXDc"/>
    <property type="match status" value="1"/>
</dbReference>
<dbReference type="NCBIfam" id="TIGR01587">
    <property type="entry name" value="cas3_core"/>
    <property type="match status" value="1"/>
</dbReference>
<keyword evidence="8" id="KW-0067">ATP-binding</keyword>
<dbReference type="AlphaFoldDB" id="A0A9D2B7J3"/>
<dbReference type="GO" id="GO:0016787">
    <property type="term" value="F:hydrolase activity"/>
    <property type="evidence" value="ECO:0007669"/>
    <property type="project" value="UniProtKB-KW"/>
</dbReference>
<dbReference type="GO" id="GO:0004518">
    <property type="term" value="F:nuclease activity"/>
    <property type="evidence" value="ECO:0007669"/>
    <property type="project" value="UniProtKB-KW"/>
</dbReference>
<dbReference type="InterPro" id="IPR001650">
    <property type="entry name" value="Helicase_C-like"/>
</dbReference>
<evidence type="ECO:0000313" key="12">
    <source>
        <dbReference type="EMBL" id="HIX65172.1"/>
    </source>
</evidence>
<dbReference type="InterPro" id="IPR027417">
    <property type="entry name" value="P-loop_NTPase"/>
</dbReference>
<evidence type="ECO:0000259" key="10">
    <source>
        <dbReference type="PROSITE" id="PS51192"/>
    </source>
</evidence>
<name>A0A9D2B7J3_9FIRM</name>
<keyword evidence="5" id="KW-0547">Nucleotide-binding</keyword>
<reference evidence="12" key="1">
    <citation type="journal article" date="2021" name="PeerJ">
        <title>Extensive microbial diversity within the chicken gut microbiome revealed by metagenomics and culture.</title>
        <authorList>
            <person name="Gilroy R."/>
            <person name="Ravi A."/>
            <person name="Getino M."/>
            <person name="Pursley I."/>
            <person name="Horton D.L."/>
            <person name="Alikhan N.F."/>
            <person name="Baker D."/>
            <person name="Gharbi K."/>
            <person name="Hall N."/>
            <person name="Watson M."/>
            <person name="Adriaenssens E.M."/>
            <person name="Foster-Nyarko E."/>
            <person name="Jarju S."/>
            <person name="Secka A."/>
            <person name="Antonio M."/>
            <person name="Oren A."/>
            <person name="Chaudhuri R.R."/>
            <person name="La Ragione R."/>
            <person name="Hildebrand F."/>
            <person name="Pallen M.J."/>
        </authorList>
    </citation>
    <scope>NUCLEOTIDE SEQUENCE</scope>
    <source>
        <strain evidence="12">CHK188-5543</strain>
    </source>
</reference>
<evidence type="ECO:0000256" key="4">
    <source>
        <dbReference type="ARBA" id="ARBA00022723"/>
    </source>
</evidence>
<proteinExistence type="inferred from homology"/>
<keyword evidence="9" id="KW-0051">Antiviral defense</keyword>
<feature type="domain" description="HD Cas3-type" evidence="11">
    <location>
        <begin position="14"/>
        <end position="205"/>
    </location>
</feature>
<dbReference type="Proteomes" id="UP000886800">
    <property type="component" value="Unassembled WGS sequence"/>
</dbReference>
<evidence type="ECO:0000256" key="1">
    <source>
        <dbReference type="ARBA" id="ARBA00006847"/>
    </source>
</evidence>
<evidence type="ECO:0000256" key="9">
    <source>
        <dbReference type="ARBA" id="ARBA00023118"/>
    </source>
</evidence>
<sequence>MTCYPAHFRQNAGSSVEIQTVPEHSRNTAEIASARLCSVHLAKAGYLAGLLHDQGKFSAAFREYIEKLMAGRPVQRGSVIHAHAAARFLLERYHTGGPYRDMTAELLAIATGAHHGLFDCVDKNHRLGFVRRLQWDDNSYREATAAFLAQCAGPEELDALFDQAEQELSPLFDRINDRESNEEIWFYLGLLARLLLSAVIEGDRFDTACYKYGAMPATSPEPRQELWLRLLRRVEEKLDGLPHDTPVQRARREISRRCREAADKPGGIYRLNVPTGGGKTLSSLRFALAHAAAHGKSRILFTAPLLSILDQNANVLRESIGDDSLVLEHHSNVIRQERDLDGEKAELEPKELMAENWSSAPVIITTLVQLLNTLFDGRTACIRRFHALCNCVLVIDEVQTVPPHMLTLFNLAMNFLADICGATILLCSATQPCLEEAEHPLEGTLEELVPYDPALWAPFRRTYLVNAGMRRLEEIPGFIQGVLEGATSLLAVCNTKRQARFLYQSLRREDVACFHLSAAMCQAHRKIVLMQMEMALEKSRNGGPKVLCVSTQVIEAGVDISFGAVIRLTAGMDNAVQSAGRGNRNGESKTPVPAYLITCSDENLRALPEIQRAKTATLQLLSAFRRAPEQFGSDLASNAAVTCYYKNLYGGMAKGAQDYPQDGNTSLFDLLSVNDTYAAGQPDLKEFYLHQAFKTAGDVFQVFDQETTDALVPYGEGAKLIADLGSAAVQRDWKKQKALLEQAKRYTVSLYRYQLELLEKQDGLGAYLDGAVLALNPEFYNKETGLTLEPDGFALQEV</sequence>
<evidence type="ECO:0000313" key="13">
    <source>
        <dbReference type="Proteomes" id="UP000886800"/>
    </source>
</evidence>
<dbReference type="GO" id="GO:0003676">
    <property type="term" value="F:nucleic acid binding"/>
    <property type="evidence" value="ECO:0007669"/>
    <property type="project" value="InterPro"/>
</dbReference>
<evidence type="ECO:0000256" key="8">
    <source>
        <dbReference type="ARBA" id="ARBA00022840"/>
    </source>
</evidence>
<dbReference type="Pfam" id="PF00270">
    <property type="entry name" value="DEAD"/>
    <property type="match status" value="1"/>
</dbReference>
<dbReference type="NCBIfam" id="TIGR01596">
    <property type="entry name" value="cas3_HD"/>
    <property type="match status" value="1"/>
</dbReference>
<evidence type="ECO:0000256" key="2">
    <source>
        <dbReference type="ARBA" id="ARBA00009046"/>
    </source>
</evidence>
<feature type="domain" description="Helicase ATP-binding" evidence="10">
    <location>
        <begin position="260"/>
        <end position="449"/>
    </location>
</feature>
<evidence type="ECO:0000256" key="7">
    <source>
        <dbReference type="ARBA" id="ARBA00022806"/>
    </source>
</evidence>
<dbReference type="CDD" id="cd09641">
    <property type="entry name" value="Cas3''_I"/>
    <property type="match status" value="1"/>
</dbReference>
<dbReference type="Pfam" id="PF22590">
    <property type="entry name" value="Cas3-like_C_2"/>
    <property type="match status" value="1"/>
</dbReference>
<dbReference type="PROSITE" id="PS51643">
    <property type="entry name" value="HD_CAS3"/>
    <property type="match status" value="1"/>
</dbReference>
<keyword evidence="4" id="KW-0479">Metal-binding</keyword>
<evidence type="ECO:0000256" key="3">
    <source>
        <dbReference type="ARBA" id="ARBA00022722"/>
    </source>
</evidence>
<reference evidence="12" key="2">
    <citation type="submission" date="2021-04" db="EMBL/GenBank/DDBJ databases">
        <authorList>
            <person name="Gilroy R."/>
        </authorList>
    </citation>
    <scope>NUCLEOTIDE SEQUENCE</scope>
    <source>
        <strain evidence="12">CHK188-5543</strain>
    </source>
</reference>
<dbReference type="InterPro" id="IPR011545">
    <property type="entry name" value="DEAD/DEAH_box_helicase_dom"/>
</dbReference>
<dbReference type="GO" id="GO:0051607">
    <property type="term" value="P:defense response to virus"/>
    <property type="evidence" value="ECO:0007669"/>
    <property type="project" value="UniProtKB-KW"/>
</dbReference>
<comment type="similarity">
    <text evidence="1">In the N-terminal section; belongs to the CRISPR-associated nuclease Cas3-HD family.</text>
</comment>